<dbReference type="CDD" id="cd06257">
    <property type="entry name" value="DnaJ"/>
    <property type="match status" value="1"/>
</dbReference>
<dbReference type="FunCoup" id="A0A6P7F0C5">
    <property type="interactions" value="43"/>
</dbReference>
<evidence type="ECO:0000256" key="1">
    <source>
        <dbReference type="SAM" id="Phobius"/>
    </source>
</evidence>
<feature type="transmembrane region" description="Helical" evidence="1">
    <location>
        <begin position="153"/>
        <end position="173"/>
    </location>
</feature>
<keyword evidence="1" id="KW-0812">Transmembrane</keyword>
<evidence type="ECO:0000259" key="2">
    <source>
        <dbReference type="PROSITE" id="PS50076"/>
    </source>
</evidence>
<dbReference type="Gene3D" id="1.10.287.110">
    <property type="entry name" value="DnaJ domain"/>
    <property type="match status" value="1"/>
</dbReference>
<reference evidence="3" key="1">
    <citation type="submission" date="2025-08" db="UniProtKB">
        <authorList>
            <consortium name="RefSeq"/>
        </authorList>
    </citation>
    <scope>IDENTIFICATION</scope>
    <source>
        <tissue evidence="3">Whole insect</tissue>
    </source>
</reference>
<dbReference type="PRINTS" id="PR00625">
    <property type="entry name" value="JDOMAIN"/>
</dbReference>
<dbReference type="AlphaFoldDB" id="A0A6P7F0C5"/>
<feature type="domain" description="J" evidence="2">
    <location>
        <begin position="29"/>
        <end position="93"/>
    </location>
</feature>
<dbReference type="Pfam" id="PF00226">
    <property type="entry name" value="DnaJ"/>
    <property type="match status" value="1"/>
</dbReference>
<dbReference type="SUPFAM" id="SSF46565">
    <property type="entry name" value="Chaperone J-domain"/>
    <property type="match status" value="1"/>
</dbReference>
<organism evidence="3">
    <name type="scientific">Diabrotica virgifera virgifera</name>
    <name type="common">western corn rootworm</name>
    <dbReference type="NCBI Taxonomy" id="50390"/>
    <lineage>
        <taxon>Eukaryota</taxon>
        <taxon>Metazoa</taxon>
        <taxon>Ecdysozoa</taxon>
        <taxon>Arthropoda</taxon>
        <taxon>Hexapoda</taxon>
        <taxon>Insecta</taxon>
        <taxon>Pterygota</taxon>
        <taxon>Neoptera</taxon>
        <taxon>Endopterygota</taxon>
        <taxon>Coleoptera</taxon>
        <taxon>Polyphaga</taxon>
        <taxon>Cucujiformia</taxon>
        <taxon>Chrysomeloidea</taxon>
        <taxon>Chrysomelidae</taxon>
        <taxon>Galerucinae</taxon>
        <taxon>Diabroticina</taxon>
        <taxon>Diabroticites</taxon>
        <taxon>Diabrotica</taxon>
    </lineage>
</organism>
<dbReference type="PROSITE" id="PS50076">
    <property type="entry name" value="DNAJ_2"/>
    <property type="match status" value="1"/>
</dbReference>
<sequence length="229" mass="26693">MYSFSSILNKQKTYPILNIIYSLSNCPKSHYDVLNLPRTCTPKEIKESFIKLSKENHPDLNKDKDAHSKFLAINESYKVLSNVESRRHYDLGLIPNRTEVYQTGPQVYNRGKENNQWTDNTFYANRDRNKDDMYMQKPYYGIKGQERVSNFKVVVICLALASFIVGLQFLAIAKSATFQREDLQRKSQEAQDSLNSLKRKVEINGNQLQIELLNLKFAEQERRSGRKNL</sequence>
<proteinExistence type="predicted"/>
<dbReference type="RefSeq" id="XP_028128716.1">
    <property type="nucleotide sequence ID" value="XM_028272915.1"/>
</dbReference>
<protein>
    <submittedName>
        <fullName evidence="3">DnaJ-like protein 60</fullName>
    </submittedName>
</protein>
<evidence type="ECO:0000313" key="3">
    <source>
        <dbReference type="RefSeq" id="XP_028128716.1"/>
    </source>
</evidence>
<gene>
    <name evidence="3" type="primary">LOC114324977</name>
</gene>
<keyword evidence="1" id="KW-1133">Transmembrane helix</keyword>
<dbReference type="OrthoDB" id="445556at2759"/>
<accession>A0A6P7F0C5</accession>
<dbReference type="InterPro" id="IPR052763">
    <property type="entry name" value="DnaJ_C4"/>
</dbReference>
<name>A0A6P7F0C5_DIAVI</name>
<dbReference type="InterPro" id="IPR036869">
    <property type="entry name" value="J_dom_sf"/>
</dbReference>
<dbReference type="InterPro" id="IPR001623">
    <property type="entry name" value="DnaJ_domain"/>
</dbReference>
<dbReference type="PANTHER" id="PTHR44825:SF1">
    <property type="entry name" value="DNAJ HOMOLOG SUBFAMILY C MEMBER 4"/>
    <property type="match status" value="1"/>
</dbReference>
<dbReference type="SMART" id="SM00271">
    <property type="entry name" value="DnaJ"/>
    <property type="match status" value="1"/>
</dbReference>
<keyword evidence="1" id="KW-0472">Membrane</keyword>
<dbReference type="KEGG" id="dvv:114324977"/>
<dbReference type="InParanoid" id="A0A6P7F0C5"/>
<dbReference type="PANTHER" id="PTHR44825">
    <property type="match status" value="1"/>
</dbReference>